<accession>A0A177DQ09</accession>
<dbReference type="EMBL" id="KV441476">
    <property type="protein sequence ID" value="OAG21567.1"/>
    <property type="molecule type" value="Genomic_DNA"/>
</dbReference>
<dbReference type="AlphaFoldDB" id="A0A177DQ09"/>
<feature type="region of interest" description="Disordered" evidence="1">
    <location>
        <begin position="137"/>
        <end position="174"/>
    </location>
</feature>
<gene>
    <name evidence="2" type="ORF">CC77DRAFT_1049344</name>
</gene>
<dbReference type="Proteomes" id="UP000077248">
    <property type="component" value="Unassembled WGS sequence"/>
</dbReference>
<dbReference type="VEuPathDB" id="FungiDB:CC77DRAFT_1049344"/>
<proteinExistence type="predicted"/>
<evidence type="ECO:0000313" key="2">
    <source>
        <dbReference type="EMBL" id="OAG21567.1"/>
    </source>
</evidence>
<dbReference type="KEGG" id="aalt:CC77DRAFT_1049344"/>
<feature type="compositionally biased region" description="Low complexity" evidence="1">
    <location>
        <begin position="143"/>
        <end position="174"/>
    </location>
</feature>
<dbReference type="RefSeq" id="XP_018386988.1">
    <property type="nucleotide sequence ID" value="XM_018527569.1"/>
</dbReference>
<protein>
    <submittedName>
        <fullName evidence="2">Uncharacterized protein</fullName>
    </submittedName>
</protein>
<dbReference type="OMA" id="FNAQYWT"/>
<keyword evidence="3" id="KW-1185">Reference proteome</keyword>
<dbReference type="STRING" id="5599.A0A177DQ09"/>
<reference evidence="2 3" key="1">
    <citation type="submission" date="2016-05" db="EMBL/GenBank/DDBJ databases">
        <title>Comparative analysis of secretome profiles of manganese(II)-oxidizing ascomycete fungi.</title>
        <authorList>
            <consortium name="DOE Joint Genome Institute"/>
            <person name="Zeiner C.A."/>
            <person name="Purvine S.O."/>
            <person name="Zink E.M."/>
            <person name="Wu S."/>
            <person name="Pasa-Tolic L."/>
            <person name="Chaput D.L."/>
            <person name="Haridas S."/>
            <person name="Grigoriev I.V."/>
            <person name="Santelli C.M."/>
            <person name="Hansel C.M."/>
        </authorList>
    </citation>
    <scope>NUCLEOTIDE SEQUENCE [LARGE SCALE GENOMIC DNA]</scope>
    <source>
        <strain evidence="2 3">SRC1lrK2f</strain>
    </source>
</reference>
<evidence type="ECO:0000256" key="1">
    <source>
        <dbReference type="SAM" id="MobiDB-lite"/>
    </source>
</evidence>
<name>A0A177DQ09_ALTAL</name>
<sequence length="532" mass="59824">MFWGAKLVQEAYTRGILLCGCCIWTHAVVCYADDGLFQVIFLVYVTGGQLPCPRLKRKDSIHCGSFYVWCVPEHAVSMCNDIGGTMNEVGIHSAFALTHATTTTMTSPTILPVDTIMRVKNRNTSLIQPEENGTRKISLGLLSPPTSISSRSISSTSSSSQSSTSTTTRFISTPTHFNSPQTNEFLGLTQGKALELFKSRRDKEKEIGAPISIERWVIDYVVAICEDAQDSADNWVKFMEEAGIKKEVQLAIMREEHAIIRGIQSLSCWLADIIETNYLALVDMNARILEELAPSSGVHLRGGAGDEYMVPQMPGGHLALYKSVEFRRCKGVISEDGSVNLARLESTGPTDFARRGGLYFTNQLWVAKHYATLITDACPVADRRTVELHVPLSHLEKMKVWNLRFEDEAFKQLLFFSRRDEKYPKQISQLRAAHGIISGPIGHVHNLAFGKMSSWNLITEKHQLQEKEKVEDNKGNQTEVTKYGKQWVWIKEESVAQLEADCKDKVYLRLPHQNLKLVVEPWDDKSVKDKRV</sequence>
<dbReference type="GeneID" id="29113163"/>
<organism evidence="2 3">
    <name type="scientific">Alternaria alternata</name>
    <name type="common">Alternaria rot fungus</name>
    <name type="synonym">Torula alternata</name>
    <dbReference type="NCBI Taxonomy" id="5599"/>
    <lineage>
        <taxon>Eukaryota</taxon>
        <taxon>Fungi</taxon>
        <taxon>Dikarya</taxon>
        <taxon>Ascomycota</taxon>
        <taxon>Pezizomycotina</taxon>
        <taxon>Dothideomycetes</taxon>
        <taxon>Pleosporomycetidae</taxon>
        <taxon>Pleosporales</taxon>
        <taxon>Pleosporineae</taxon>
        <taxon>Pleosporaceae</taxon>
        <taxon>Alternaria</taxon>
        <taxon>Alternaria sect. Alternaria</taxon>
        <taxon>Alternaria alternata complex</taxon>
    </lineage>
</organism>
<evidence type="ECO:0000313" key="3">
    <source>
        <dbReference type="Proteomes" id="UP000077248"/>
    </source>
</evidence>